<dbReference type="SUPFAM" id="SSF55469">
    <property type="entry name" value="FMN-dependent nitroreductase-like"/>
    <property type="match status" value="1"/>
</dbReference>
<evidence type="ECO:0000256" key="2">
    <source>
        <dbReference type="ARBA" id="ARBA00007118"/>
    </source>
</evidence>
<dbReference type="InterPro" id="IPR026021">
    <property type="entry name" value="YdjA-like"/>
</dbReference>
<dbReference type="Proteomes" id="UP000292884">
    <property type="component" value="Unassembled WGS sequence"/>
</dbReference>
<dbReference type="PANTHER" id="PTHR43821">
    <property type="entry name" value="NAD(P)H NITROREDUCTASE YDJA-RELATED"/>
    <property type="match status" value="1"/>
</dbReference>
<keyword evidence="6" id="KW-0560">Oxidoreductase</keyword>
<dbReference type="InterPro" id="IPR000415">
    <property type="entry name" value="Nitroreductase-like"/>
</dbReference>
<evidence type="ECO:0000313" key="9">
    <source>
        <dbReference type="EMBL" id="TCC89307.1"/>
    </source>
</evidence>
<comment type="caution">
    <text evidence="9">The sequence shown here is derived from an EMBL/GenBank/DDBJ whole genome shotgun (WGS) entry which is preliminary data.</text>
</comment>
<dbReference type="PANTHER" id="PTHR43821:SF1">
    <property type="entry name" value="NAD(P)H NITROREDUCTASE YDJA-RELATED"/>
    <property type="match status" value="1"/>
</dbReference>
<dbReference type="AlphaFoldDB" id="A0A4R0MRS5"/>
<reference evidence="9 10" key="1">
    <citation type="submission" date="2019-02" db="EMBL/GenBank/DDBJ databases">
        <title>Pedobacter sp. RP-1-13 sp. nov., isolated from Arctic soil.</title>
        <authorList>
            <person name="Dahal R.H."/>
        </authorList>
    </citation>
    <scope>NUCLEOTIDE SEQUENCE [LARGE SCALE GENOMIC DNA]</scope>
    <source>
        <strain evidence="9 10">RP-1-13</strain>
    </source>
</reference>
<keyword evidence="3" id="KW-0285">Flavoprotein</keyword>
<keyword evidence="5" id="KW-0521">NADP</keyword>
<evidence type="ECO:0000256" key="1">
    <source>
        <dbReference type="ARBA" id="ARBA00001917"/>
    </source>
</evidence>
<feature type="domain" description="Nitroreductase" evidence="8">
    <location>
        <begin position="11"/>
        <end position="169"/>
    </location>
</feature>
<keyword evidence="4" id="KW-0288">FMN</keyword>
<keyword evidence="7" id="KW-0520">NAD</keyword>
<organism evidence="9 10">
    <name type="scientific">Pedobacter frigiditerrae</name>
    <dbReference type="NCBI Taxonomy" id="2530452"/>
    <lineage>
        <taxon>Bacteria</taxon>
        <taxon>Pseudomonadati</taxon>
        <taxon>Bacteroidota</taxon>
        <taxon>Sphingobacteriia</taxon>
        <taxon>Sphingobacteriales</taxon>
        <taxon>Sphingobacteriaceae</taxon>
        <taxon>Pedobacter</taxon>
    </lineage>
</organism>
<evidence type="ECO:0000259" key="8">
    <source>
        <dbReference type="Pfam" id="PF00881"/>
    </source>
</evidence>
<dbReference type="CDD" id="cd02135">
    <property type="entry name" value="YdjA-like"/>
    <property type="match status" value="1"/>
</dbReference>
<dbReference type="RefSeq" id="WP_131554294.1">
    <property type="nucleotide sequence ID" value="NZ_SJSK01000004.1"/>
</dbReference>
<dbReference type="InterPro" id="IPR029479">
    <property type="entry name" value="Nitroreductase"/>
</dbReference>
<evidence type="ECO:0000256" key="3">
    <source>
        <dbReference type="ARBA" id="ARBA00022630"/>
    </source>
</evidence>
<accession>A0A4R0MRS5</accession>
<gene>
    <name evidence="9" type="ORF">EZ428_16565</name>
</gene>
<dbReference type="OrthoDB" id="9804207at2"/>
<comment type="similarity">
    <text evidence="2">Belongs to the nitroreductase family.</text>
</comment>
<evidence type="ECO:0000256" key="5">
    <source>
        <dbReference type="ARBA" id="ARBA00022857"/>
    </source>
</evidence>
<protein>
    <submittedName>
        <fullName evidence="9">Nitroreductase</fullName>
    </submittedName>
</protein>
<proteinExistence type="inferred from homology"/>
<dbReference type="Gene3D" id="3.40.109.10">
    <property type="entry name" value="NADH Oxidase"/>
    <property type="match status" value="1"/>
</dbReference>
<evidence type="ECO:0000256" key="7">
    <source>
        <dbReference type="ARBA" id="ARBA00023027"/>
    </source>
</evidence>
<evidence type="ECO:0000256" key="6">
    <source>
        <dbReference type="ARBA" id="ARBA00023002"/>
    </source>
</evidence>
<dbReference type="Pfam" id="PF00881">
    <property type="entry name" value="Nitroreductase"/>
    <property type="match status" value="1"/>
</dbReference>
<evidence type="ECO:0000313" key="10">
    <source>
        <dbReference type="Proteomes" id="UP000292884"/>
    </source>
</evidence>
<evidence type="ECO:0000256" key="4">
    <source>
        <dbReference type="ARBA" id="ARBA00022643"/>
    </source>
</evidence>
<dbReference type="InterPro" id="IPR052530">
    <property type="entry name" value="NAD(P)H_nitroreductase"/>
</dbReference>
<dbReference type="EMBL" id="SJSK01000004">
    <property type="protein sequence ID" value="TCC89307.1"/>
    <property type="molecule type" value="Genomic_DNA"/>
</dbReference>
<comment type="cofactor">
    <cofactor evidence="1">
        <name>FMN</name>
        <dbReference type="ChEBI" id="CHEBI:58210"/>
    </cofactor>
</comment>
<name>A0A4R0MRS5_9SPHI</name>
<keyword evidence="10" id="KW-1185">Reference proteome</keyword>
<dbReference type="GO" id="GO:0016491">
    <property type="term" value="F:oxidoreductase activity"/>
    <property type="evidence" value="ECO:0007669"/>
    <property type="project" value="UniProtKB-KW"/>
</dbReference>
<sequence>MSNYEVLSNIIKSRRSIFPISYIQKEIPVAVIEQILESANYAPTHKLTQPWRFVVIRREAKARLGVTLGDLYKNTIPTHQFLQKKYNSFSEKTNQADCILAINIQFHPNELPAWEEIAAVGCAVQNMALTAEALNVGAYWSSPPLIDNLGDFLGLGENEKCFGLFYMGYHEELSRDANRTPIAEKVKWLEK</sequence>